<evidence type="ECO:0000256" key="1">
    <source>
        <dbReference type="ARBA" id="ARBA00004123"/>
    </source>
</evidence>
<evidence type="ECO:0000313" key="14">
    <source>
        <dbReference type="Proteomes" id="UP000422736"/>
    </source>
</evidence>
<gene>
    <name evidence="13" type="primary">HAT1</name>
    <name evidence="13" type="ORF">FIM1_4754</name>
</gene>
<dbReference type="InterPro" id="IPR016181">
    <property type="entry name" value="Acyl_CoA_acyltransferase"/>
</dbReference>
<organism evidence="13 14">
    <name type="scientific">Kluyveromyces marxianus</name>
    <name type="common">Yeast</name>
    <name type="synonym">Candida kefyr</name>
    <dbReference type="NCBI Taxonomy" id="4911"/>
    <lineage>
        <taxon>Eukaryota</taxon>
        <taxon>Fungi</taxon>
        <taxon>Dikarya</taxon>
        <taxon>Ascomycota</taxon>
        <taxon>Saccharomycotina</taxon>
        <taxon>Saccharomycetes</taxon>
        <taxon>Saccharomycetales</taxon>
        <taxon>Saccharomycetaceae</taxon>
        <taxon>Kluyveromyces</taxon>
    </lineage>
</organism>
<keyword evidence="14" id="KW-1185">Reference proteome</keyword>
<evidence type="ECO:0000313" key="13">
    <source>
        <dbReference type="EMBL" id="QGN18426.1"/>
    </source>
</evidence>
<evidence type="ECO:0000256" key="11">
    <source>
        <dbReference type="PIRNR" id="PIRNR038084"/>
    </source>
</evidence>
<dbReference type="SUPFAM" id="SSF55729">
    <property type="entry name" value="Acyl-CoA N-acyltransferases (Nat)"/>
    <property type="match status" value="1"/>
</dbReference>
<evidence type="ECO:0000256" key="5">
    <source>
        <dbReference type="ARBA" id="ARBA00022679"/>
    </source>
</evidence>
<dbReference type="InterPro" id="IPR000182">
    <property type="entry name" value="GNAT_dom"/>
</dbReference>
<dbReference type="InterPro" id="IPR017380">
    <property type="entry name" value="Hist_AcTrfase_B-typ_cat-su"/>
</dbReference>
<evidence type="ECO:0000256" key="10">
    <source>
        <dbReference type="ARBA" id="ARBA00048017"/>
    </source>
</evidence>
<evidence type="ECO:0000256" key="7">
    <source>
        <dbReference type="ARBA" id="ARBA00023204"/>
    </source>
</evidence>
<dbReference type="Gene3D" id="3.40.630.30">
    <property type="match status" value="1"/>
</dbReference>
<dbReference type="PIRSF" id="PIRSF038084">
    <property type="entry name" value="HAT-B_cat"/>
    <property type="match status" value="1"/>
</dbReference>
<evidence type="ECO:0000256" key="9">
    <source>
        <dbReference type="ARBA" id="ARBA00023315"/>
    </source>
</evidence>
<feature type="domain" description="N-acetyltransferase" evidence="12">
    <location>
        <begin position="138"/>
        <end position="319"/>
    </location>
</feature>
<protein>
    <recommendedName>
        <fullName evidence="4 11">Histone acetyltransferase type B catalytic subunit</fullName>
        <ecNumber evidence="3 11">2.3.1.48</ecNumber>
    </recommendedName>
</protein>
<dbReference type="Gene3D" id="3.90.360.10">
    <property type="entry name" value="Histone acetyl transferase 1 (HAT1), N-terminal domain"/>
    <property type="match status" value="1"/>
</dbReference>
<sequence length="392" mass="45803">MSVDLRPETWTTSTNDALTISLADENGAVKFKPAFTYPIYGDAEQVFGYKNLQIFLAFDSITMKPFLNVKYDEKLNTDIPDVQKALLAKLPKDDVILKDEAKWVDAFTKEQETFSLPDKDTIIDEYNIGDESFTVYKVSLQVDAVKRIHRRLQIFTLLFIEAASYIDESDPSWEVVIIFNKRTKQCIGYATTYQFWRYLGSETFDMSSVDDRKSRAKISQFLILPPYQGKGHGKYLYKAIFKHWLADQSIIEITVEDPNESFDDLRDRCDLERIINERLLSDCPNDLPLKQGWLDRKRLELKLEQRQFMRIVEMYLLFSKSSNYRLQLKSRIYEKNYEALMDMDESTKKDKLQTAYQSLTDDYKRILSKVNVSKRTKLSSTGSVPVKKSKHE</sequence>
<comment type="similarity">
    <text evidence="2 11">Belongs to the HAT1 family.</text>
</comment>
<dbReference type="PANTHER" id="PTHR12046">
    <property type="entry name" value="HISTONE ACETYLTRANSFERASE TYPE B CATALYTIC SUBUNIT"/>
    <property type="match status" value="1"/>
</dbReference>
<keyword evidence="8 11" id="KW-0539">Nucleus</keyword>
<keyword evidence="6" id="KW-0227">DNA damage</keyword>
<comment type="function">
    <text evidence="11">Catalytic component of the histone acetylase B (HAT-B) complex. Has intrinsic substrate specificity that modifies lysine in recognition sequence GXGKXG. Involved in DNA double-strand break repair.</text>
</comment>
<keyword evidence="11" id="KW-0963">Cytoplasm</keyword>
<evidence type="ECO:0000259" key="12">
    <source>
        <dbReference type="PROSITE" id="PS51186"/>
    </source>
</evidence>
<accession>A0ABX6F302</accession>
<proteinExistence type="inferred from homology"/>
<dbReference type="Pfam" id="PF10394">
    <property type="entry name" value="Hat1_N"/>
    <property type="match status" value="1"/>
</dbReference>
<reference evidence="13 14" key="1">
    <citation type="submission" date="2016-03" db="EMBL/GenBank/DDBJ databases">
        <title>How can Kluyveromyces marxianus grow so fast - potential evolutionary course in Saccharomyces Complex revealed by comparative genomics.</title>
        <authorList>
            <person name="Mo W."/>
            <person name="Lu W."/>
            <person name="Yang X."/>
            <person name="Qi J."/>
            <person name="Lv H."/>
        </authorList>
    </citation>
    <scope>NUCLEOTIDE SEQUENCE [LARGE SCALE GENOMIC DNA]</scope>
    <source>
        <strain evidence="13 14">FIM1</strain>
    </source>
</reference>
<evidence type="ECO:0000256" key="3">
    <source>
        <dbReference type="ARBA" id="ARBA00013184"/>
    </source>
</evidence>
<comment type="subunit">
    <text evidence="11">Component of the HAT-B complex composed of at least HAT1 and HAT2. The HAT-B complex binds to histone H4 tail.</text>
</comment>
<dbReference type="Proteomes" id="UP000422736">
    <property type="component" value="Chromosome 7"/>
</dbReference>
<comment type="catalytic activity">
    <reaction evidence="10 11">
        <text>L-lysyl-[protein] + acetyl-CoA = N(6)-acetyl-L-lysyl-[protein] + CoA + H(+)</text>
        <dbReference type="Rhea" id="RHEA:45948"/>
        <dbReference type="Rhea" id="RHEA-COMP:9752"/>
        <dbReference type="Rhea" id="RHEA-COMP:10731"/>
        <dbReference type="ChEBI" id="CHEBI:15378"/>
        <dbReference type="ChEBI" id="CHEBI:29969"/>
        <dbReference type="ChEBI" id="CHEBI:57287"/>
        <dbReference type="ChEBI" id="CHEBI:57288"/>
        <dbReference type="ChEBI" id="CHEBI:61930"/>
        <dbReference type="EC" id="2.3.1.48"/>
    </reaction>
</comment>
<dbReference type="EMBL" id="CP015061">
    <property type="protein sequence ID" value="QGN18426.1"/>
    <property type="molecule type" value="Genomic_DNA"/>
</dbReference>
<evidence type="ECO:0000256" key="6">
    <source>
        <dbReference type="ARBA" id="ARBA00022763"/>
    </source>
</evidence>
<dbReference type="Gene3D" id="1.10.10.390">
    <property type="match status" value="1"/>
</dbReference>
<evidence type="ECO:0000256" key="8">
    <source>
        <dbReference type="ARBA" id="ARBA00023242"/>
    </source>
</evidence>
<evidence type="ECO:0000256" key="2">
    <source>
        <dbReference type="ARBA" id="ARBA00010543"/>
    </source>
</evidence>
<keyword evidence="9 11" id="KW-0012">Acyltransferase</keyword>
<name>A0ABX6F302_KLUMA</name>
<keyword evidence="7" id="KW-0234">DNA repair</keyword>
<dbReference type="CDD" id="cd04301">
    <property type="entry name" value="NAT_SF"/>
    <property type="match status" value="1"/>
</dbReference>
<comment type="subcellular location">
    <subcellularLocation>
        <location evidence="11">Cytoplasm</location>
    </subcellularLocation>
    <subcellularLocation>
        <location evidence="1 11">Nucleus</location>
    </subcellularLocation>
</comment>
<dbReference type="Pfam" id="PF00583">
    <property type="entry name" value="Acetyltransf_1"/>
    <property type="match status" value="1"/>
</dbReference>
<dbReference type="PROSITE" id="PS51186">
    <property type="entry name" value="GNAT"/>
    <property type="match status" value="1"/>
</dbReference>
<keyword evidence="5 11" id="KW-0808">Transferase</keyword>
<dbReference type="InterPro" id="IPR019467">
    <property type="entry name" value="Hat1_N"/>
</dbReference>
<dbReference type="EC" id="2.3.1.48" evidence="3 11"/>
<evidence type="ECO:0000256" key="4">
    <source>
        <dbReference type="ARBA" id="ARBA00021268"/>
    </source>
</evidence>
<dbReference type="InterPro" id="IPR013523">
    <property type="entry name" value="Hist_AcTrfase_HAT1_C"/>
</dbReference>
<dbReference type="InterPro" id="IPR037113">
    <property type="entry name" value="Hat1_N_sf"/>
</dbReference>
<dbReference type="Pfam" id="PF21184">
    <property type="entry name" value="HAT1_C_fung"/>
    <property type="match status" value="1"/>
</dbReference>